<dbReference type="RefSeq" id="XP_008707588.1">
    <property type="nucleotide sequence ID" value="XM_008709366.2"/>
</dbReference>
<dbReference type="PANTHER" id="PTHR14074:SF16">
    <property type="entry name" value="ANTIVIRAL INNATE IMMUNE RESPONSE RECEPTOR RIG-I"/>
    <property type="match status" value="1"/>
</dbReference>
<dbReference type="InterPro" id="IPR051363">
    <property type="entry name" value="RLR_Helicase"/>
</dbReference>
<dbReference type="InterPro" id="IPR027417">
    <property type="entry name" value="P-loop_NTPase"/>
</dbReference>
<dbReference type="SUPFAM" id="SSF52540">
    <property type="entry name" value="P-loop containing nucleoside triphosphate hydrolases"/>
    <property type="match status" value="1"/>
</dbReference>
<dbReference type="AlphaFoldDB" id="A0A384DKQ1"/>
<accession>A0A384DKQ1</accession>
<proteinExistence type="predicted"/>
<evidence type="ECO:0000313" key="2">
    <source>
        <dbReference type="Proteomes" id="UP000261680"/>
    </source>
</evidence>
<dbReference type="GeneID" id="103679830"/>
<sequence>MTCYVALNVLKNGYLSLSDINLLVFDECHLAILDHPYREIMKLCENCPSCPRILGLTASILNGKCDPEELEEKIQKLEKILKSNAETATDLVVLDR</sequence>
<organism evidence="2 3">
    <name type="scientific">Ursus maritimus</name>
    <name type="common">Polar bear</name>
    <name type="synonym">Thalarctos maritimus</name>
    <dbReference type="NCBI Taxonomy" id="29073"/>
    <lineage>
        <taxon>Eukaryota</taxon>
        <taxon>Metazoa</taxon>
        <taxon>Chordata</taxon>
        <taxon>Craniata</taxon>
        <taxon>Vertebrata</taxon>
        <taxon>Euteleostomi</taxon>
        <taxon>Mammalia</taxon>
        <taxon>Eutheria</taxon>
        <taxon>Laurasiatheria</taxon>
        <taxon>Carnivora</taxon>
        <taxon>Caniformia</taxon>
        <taxon>Ursidae</taxon>
        <taxon>Ursus</taxon>
    </lineage>
</organism>
<dbReference type="OrthoDB" id="2392202at2759"/>
<keyword evidence="2" id="KW-1185">Reference proteome</keyword>
<evidence type="ECO:0000313" key="3">
    <source>
        <dbReference type="RefSeq" id="XP_008707588.1"/>
    </source>
</evidence>
<gene>
    <name evidence="3" type="primary">LOC103679830</name>
</gene>
<feature type="domain" description="Helicase ATP-binding" evidence="1">
    <location>
        <begin position="1"/>
        <end position="78"/>
    </location>
</feature>
<dbReference type="Proteomes" id="UP000261680">
    <property type="component" value="Unplaced"/>
</dbReference>
<dbReference type="PROSITE" id="PS51192">
    <property type="entry name" value="HELICASE_ATP_BIND_1"/>
    <property type="match status" value="1"/>
</dbReference>
<reference evidence="3" key="1">
    <citation type="submission" date="2025-08" db="UniProtKB">
        <authorList>
            <consortium name="RefSeq"/>
        </authorList>
    </citation>
    <scope>IDENTIFICATION</scope>
    <source>
        <tissue evidence="3">Whole blood</tissue>
    </source>
</reference>
<name>A0A384DKQ1_URSMA</name>
<protein>
    <submittedName>
        <fullName evidence="3">Endoribonuclease Dicer-like</fullName>
    </submittedName>
</protein>
<dbReference type="PANTHER" id="PTHR14074">
    <property type="entry name" value="HELICASE WITH DEATH DOMAIN-RELATED"/>
    <property type="match status" value="1"/>
</dbReference>
<dbReference type="KEGG" id="umr:103679830"/>
<dbReference type="InterPro" id="IPR014001">
    <property type="entry name" value="Helicase_ATP-bd"/>
</dbReference>
<dbReference type="Gene3D" id="3.40.50.300">
    <property type="entry name" value="P-loop containing nucleotide triphosphate hydrolases"/>
    <property type="match status" value="1"/>
</dbReference>
<dbReference type="GO" id="GO:0005737">
    <property type="term" value="C:cytoplasm"/>
    <property type="evidence" value="ECO:0007669"/>
    <property type="project" value="TreeGrafter"/>
</dbReference>
<evidence type="ECO:0000259" key="1">
    <source>
        <dbReference type="PROSITE" id="PS51192"/>
    </source>
</evidence>